<dbReference type="PRINTS" id="PR01130">
    <property type="entry name" value="DERENTRNSPRT"/>
</dbReference>
<evidence type="ECO:0000313" key="10">
    <source>
        <dbReference type="Proteomes" id="UP000267821"/>
    </source>
</evidence>
<dbReference type="InterPro" id="IPR036259">
    <property type="entry name" value="MFS_trans_sf"/>
</dbReference>
<feature type="region of interest" description="Disordered" evidence="7">
    <location>
        <begin position="1"/>
        <end position="39"/>
    </location>
</feature>
<sequence length="456" mass="50601">METINRFVRPRTQSYEPLPEQSETTQERRRDEDGGSSVKAKRETSTFEYVVFALVGVAMLWSWNMFMACATYFQRRFAKNPYILDNFQSLILLVSTVTNLTSVVYLSLAESSQPKADYPGRILRSLKINATAFTLLALSTLIWRSAGPAVYLVFTLFNAFLSSLASGMMQNGAFSWVNRFDAINTQALMVGQGISGVLPAITQIMSILLVPPTEPDTSVVADELPTVSPLSAFFYFITATLVSAIAYVAIAALKRRQESLIENPGDIIDTEDETYDSAAVNEAISFWVLLAKLKYVAFSVFFTFAVTMIFPVYTQAIVSVRPMETQSRFFQPDVFIPLSFMIWNTGDLAGRVICAYPFFRVYCPKLLAILSVGRLVFIPLYLLCNIKGQGAYLNSDAMYWLIQMAFGISNGWLGANNLMAAPDMVTESERAAAGGFMTMWLVGGLATGSVLSFFVM</sequence>
<proteinExistence type="inferred from homology"/>
<keyword evidence="3" id="KW-0813">Transport</keyword>
<feature type="transmembrane region" description="Helical" evidence="8">
    <location>
        <begin position="126"/>
        <end position="143"/>
    </location>
</feature>
<feature type="transmembrane region" description="Helical" evidence="8">
    <location>
        <begin position="334"/>
        <end position="359"/>
    </location>
</feature>
<dbReference type="PANTHER" id="PTHR10332">
    <property type="entry name" value="EQUILIBRATIVE NUCLEOSIDE TRANSPORTER"/>
    <property type="match status" value="1"/>
</dbReference>
<feature type="transmembrane region" description="Helical" evidence="8">
    <location>
        <begin position="187"/>
        <end position="210"/>
    </location>
</feature>
<dbReference type="AlphaFoldDB" id="A0A3N4LW66"/>
<gene>
    <name evidence="9" type="ORF">L211DRAFT_789167</name>
</gene>
<dbReference type="PIRSF" id="PIRSF016379">
    <property type="entry name" value="ENT"/>
    <property type="match status" value="1"/>
</dbReference>
<dbReference type="InParanoid" id="A0A3N4LW66"/>
<evidence type="ECO:0000256" key="6">
    <source>
        <dbReference type="ARBA" id="ARBA00023136"/>
    </source>
</evidence>
<name>A0A3N4LW66_9PEZI</name>
<feature type="transmembrane region" description="Helical" evidence="8">
    <location>
        <begin position="431"/>
        <end position="455"/>
    </location>
</feature>
<evidence type="ECO:0000256" key="2">
    <source>
        <dbReference type="ARBA" id="ARBA00007965"/>
    </source>
</evidence>
<dbReference type="SUPFAM" id="SSF103473">
    <property type="entry name" value="MFS general substrate transporter"/>
    <property type="match status" value="1"/>
</dbReference>
<evidence type="ECO:0000256" key="8">
    <source>
        <dbReference type="SAM" id="Phobius"/>
    </source>
</evidence>
<dbReference type="InterPro" id="IPR002259">
    <property type="entry name" value="Eqnu_transpt"/>
</dbReference>
<accession>A0A3N4LW66</accession>
<evidence type="ECO:0000256" key="1">
    <source>
        <dbReference type="ARBA" id="ARBA00004141"/>
    </source>
</evidence>
<keyword evidence="6 8" id="KW-0472">Membrane</keyword>
<dbReference type="GO" id="GO:0034257">
    <property type="term" value="F:nicotinamide riboside transmembrane transporter activity"/>
    <property type="evidence" value="ECO:0007669"/>
    <property type="project" value="TreeGrafter"/>
</dbReference>
<dbReference type="GO" id="GO:0000329">
    <property type="term" value="C:fungal-type vacuole membrane"/>
    <property type="evidence" value="ECO:0007669"/>
    <property type="project" value="TreeGrafter"/>
</dbReference>
<dbReference type="GO" id="GO:0005886">
    <property type="term" value="C:plasma membrane"/>
    <property type="evidence" value="ECO:0007669"/>
    <property type="project" value="TreeGrafter"/>
</dbReference>
<comment type="subcellular location">
    <subcellularLocation>
        <location evidence="1">Membrane</location>
        <topology evidence="1">Multi-pass membrane protein</topology>
    </subcellularLocation>
</comment>
<dbReference type="PANTHER" id="PTHR10332:SF88">
    <property type="entry name" value="EQUILIBRATIVE NUCLEOSIDE TRANSPORTER 1, ISOFORM A"/>
    <property type="match status" value="1"/>
</dbReference>
<comment type="similarity">
    <text evidence="2">Belongs to the SLC29A/ENT transporter (TC 2.A.57) family.</text>
</comment>
<evidence type="ECO:0000256" key="7">
    <source>
        <dbReference type="SAM" id="MobiDB-lite"/>
    </source>
</evidence>
<evidence type="ECO:0000256" key="4">
    <source>
        <dbReference type="ARBA" id="ARBA00022692"/>
    </source>
</evidence>
<evidence type="ECO:0000256" key="5">
    <source>
        <dbReference type="ARBA" id="ARBA00022989"/>
    </source>
</evidence>
<feature type="transmembrane region" description="Helical" evidence="8">
    <location>
        <begin position="295"/>
        <end position="314"/>
    </location>
</feature>
<feature type="transmembrane region" description="Helical" evidence="8">
    <location>
        <begin position="230"/>
        <end position="253"/>
    </location>
</feature>
<organism evidence="9 10">
    <name type="scientific">Terfezia boudieri ATCC MYA-4762</name>
    <dbReference type="NCBI Taxonomy" id="1051890"/>
    <lineage>
        <taxon>Eukaryota</taxon>
        <taxon>Fungi</taxon>
        <taxon>Dikarya</taxon>
        <taxon>Ascomycota</taxon>
        <taxon>Pezizomycotina</taxon>
        <taxon>Pezizomycetes</taxon>
        <taxon>Pezizales</taxon>
        <taxon>Pezizaceae</taxon>
        <taxon>Terfezia</taxon>
    </lineage>
</organism>
<dbReference type="EMBL" id="ML121553">
    <property type="protein sequence ID" value="RPB22275.1"/>
    <property type="molecule type" value="Genomic_DNA"/>
</dbReference>
<dbReference type="Pfam" id="PF01733">
    <property type="entry name" value="Nucleoside_tran"/>
    <property type="match status" value="1"/>
</dbReference>
<keyword evidence="5 8" id="KW-1133">Transmembrane helix</keyword>
<protein>
    <submittedName>
        <fullName evidence="9">Nucleoside transporter family</fullName>
    </submittedName>
</protein>
<keyword evidence="10" id="KW-1185">Reference proteome</keyword>
<dbReference type="GO" id="GO:0015205">
    <property type="term" value="F:nucleobase transmembrane transporter activity"/>
    <property type="evidence" value="ECO:0007669"/>
    <property type="project" value="TreeGrafter"/>
</dbReference>
<evidence type="ECO:0000313" key="9">
    <source>
        <dbReference type="EMBL" id="RPB22275.1"/>
    </source>
</evidence>
<evidence type="ECO:0000256" key="3">
    <source>
        <dbReference type="ARBA" id="ARBA00022448"/>
    </source>
</evidence>
<dbReference type="FunCoup" id="A0A3N4LW66">
    <property type="interactions" value="242"/>
</dbReference>
<feature type="transmembrane region" description="Helical" evidence="8">
    <location>
        <begin position="49"/>
        <end position="74"/>
    </location>
</feature>
<feature type="transmembrane region" description="Helical" evidence="8">
    <location>
        <begin position="366"/>
        <end position="383"/>
    </location>
</feature>
<feature type="transmembrane region" description="Helical" evidence="8">
    <location>
        <begin position="398"/>
        <end position="419"/>
    </location>
</feature>
<feature type="transmembrane region" description="Helical" evidence="8">
    <location>
        <begin position="149"/>
        <end position="166"/>
    </location>
</feature>
<feature type="transmembrane region" description="Helical" evidence="8">
    <location>
        <begin position="86"/>
        <end position="106"/>
    </location>
</feature>
<dbReference type="Proteomes" id="UP000267821">
    <property type="component" value="Unassembled WGS sequence"/>
</dbReference>
<reference evidence="9 10" key="1">
    <citation type="journal article" date="2018" name="Nat. Ecol. Evol.">
        <title>Pezizomycetes genomes reveal the molecular basis of ectomycorrhizal truffle lifestyle.</title>
        <authorList>
            <person name="Murat C."/>
            <person name="Payen T."/>
            <person name="Noel B."/>
            <person name="Kuo A."/>
            <person name="Morin E."/>
            <person name="Chen J."/>
            <person name="Kohler A."/>
            <person name="Krizsan K."/>
            <person name="Balestrini R."/>
            <person name="Da Silva C."/>
            <person name="Montanini B."/>
            <person name="Hainaut M."/>
            <person name="Levati E."/>
            <person name="Barry K.W."/>
            <person name="Belfiori B."/>
            <person name="Cichocki N."/>
            <person name="Clum A."/>
            <person name="Dockter R.B."/>
            <person name="Fauchery L."/>
            <person name="Guy J."/>
            <person name="Iotti M."/>
            <person name="Le Tacon F."/>
            <person name="Lindquist E.A."/>
            <person name="Lipzen A."/>
            <person name="Malagnac F."/>
            <person name="Mello A."/>
            <person name="Molinier V."/>
            <person name="Miyauchi S."/>
            <person name="Poulain J."/>
            <person name="Riccioni C."/>
            <person name="Rubini A."/>
            <person name="Sitrit Y."/>
            <person name="Splivallo R."/>
            <person name="Traeger S."/>
            <person name="Wang M."/>
            <person name="Zifcakova L."/>
            <person name="Wipf D."/>
            <person name="Zambonelli A."/>
            <person name="Paolocci F."/>
            <person name="Nowrousian M."/>
            <person name="Ottonello S."/>
            <person name="Baldrian P."/>
            <person name="Spatafora J.W."/>
            <person name="Henrissat B."/>
            <person name="Nagy L.G."/>
            <person name="Aury J.M."/>
            <person name="Wincker P."/>
            <person name="Grigoriev I.V."/>
            <person name="Bonfante P."/>
            <person name="Martin F.M."/>
        </authorList>
    </citation>
    <scope>NUCLEOTIDE SEQUENCE [LARGE SCALE GENOMIC DNA]</scope>
    <source>
        <strain evidence="9 10">ATCC MYA-4762</strain>
    </source>
</reference>
<keyword evidence="4 8" id="KW-0812">Transmembrane</keyword>
<dbReference type="STRING" id="1051890.A0A3N4LW66"/>
<dbReference type="OrthoDB" id="46396at2759"/>